<keyword evidence="2" id="KW-1185">Reference proteome</keyword>
<evidence type="ECO:0000313" key="2">
    <source>
        <dbReference type="Proteomes" id="UP001164539"/>
    </source>
</evidence>
<sequence>MLPADPEILDIVIQNDANKFPEDDNQWLKSIIIKGDSKQGSRRLRIQKVPRIFRESEENQNCFDPLVVSIGPYHRGKPKLQLMEEHKPAMARLYVNNNLEMLAELYKKVLKVAKAARECYTDEDEDSIREFNHKEFARMMFLDGCFVLQFIYCCANNKRKDLQMKNNIAASVQRDLFLLENQLPFLVLKELMSLRFSEEEWKNIFGNFISQIRGPPLKYSRKEKLNNFASGKNAPDDQLVHLEVDVDEPAHLLELFRRQLIDKSAFAVLPRSCGDWSSYRSAKELNAVGIHFRRSKTRQLTDIKFRSMYLTAILNLPPITIDDSTRSMFLNMVAYEACPDSPDDFGVSSYICFMDALIDHAEDVKELRSKGILFNMLGSDQQVANLFNDIADNLVPNPYAFAVVKDRIEKHYKNKINIWLAEWLHAHFTSPWTVLAFLGASLALALSVFQAFPKLLPKSML</sequence>
<gene>
    <name evidence="1" type="ORF">OWV82_019937</name>
</gene>
<dbReference type="EMBL" id="CM051404">
    <property type="protein sequence ID" value="KAJ4706264.1"/>
    <property type="molecule type" value="Genomic_DNA"/>
</dbReference>
<reference evidence="1 2" key="1">
    <citation type="journal article" date="2023" name="Science">
        <title>Complex scaffold remodeling in plant triterpene biosynthesis.</title>
        <authorList>
            <person name="De La Pena R."/>
            <person name="Hodgson H."/>
            <person name="Liu J.C."/>
            <person name="Stephenson M.J."/>
            <person name="Martin A.C."/>
            <person name="Owen C."/>
            <person name="Harkess A."/>
            <person name="Leebens-Mack J."/>
            <person name="Jimenez L.E."/>
            <person name="Osbourn A."/>
            <person name="Sattely E.S."/>
        </authorList>
    </citation>
    <scope>NUCLEOTIDE SEQUENCE [LARGE SCALE GENOMIC DNA]</scope>
    <source>
        <strain evidence="2">cv. JPN11</strain>
        <tissue evidence="1">Leaf</tissue>
    </source>
</reference>
<proteinExistence type="predicted"/>
<name>A0ACC1X6D9_MELAZ</name>
<organism evidence="1 2">
    <name type="scientific">Melia azedarach</name>
    <name type="common">Chinaberry tree</name>
    <dbReference type="NCBI Taxonomy" id="155640"/>
    <lineage>
        <taxon>Eukaryota</taxon>
        <taxon>Viridiplantae</taxon>
        <taxon>Streptophyta</taxon>
        <taxon>Embryophyta</taxon>
        <taxon>Tracheophyta</taxon>
        <taxon>Spermatophyta</taxon>
        <taxon>Magnoliopsida</taxon>
        <taxon>eudicotyledons</taxon>
        <taxon>Gunneridae</taxon>
        <taxon>Pentapetalae</taxon>
        <taxon>rosids</taxon>
        <taxon>malvids</taxon>
        <taxon>Sapindales</taxon>
        <taxon>Meliaceae</taxon>
        <taxon>Melia</taxon>
    </lineage>
</organism>
<dbReference type="Proteomes" id="UP001164539">
    <property type="component" value="Chromosome 11"/>
</dbReference>
<comment type="caution">
    <text evidence="1">The sequence shown here is derived from an EMBL/GenBank/DDBJ whole genome shotgun (WGS) entry which is preliminary data.</text>
</comment>
<evidence type="ECO:0000313" key="1">
    <source>
        <dbReference type="EMBL" id="KAJ4706264.1"/>
    </source>
</evidence>
<protein>
    <submittedName>
        <fullName evidence="1">Uncharacterized protein</fullName>
    </submittedName>
</protein>
<accession>A0ACC1X6D9</accession>